<gene>
    <name evidence="1" type="primary">Hypp6866</name>
    <name evidence="1" type="ORF">BLAG_LOCUS5871</name>
</gene>
<keyword evidence="2" id="KW-1185">Reference proteome</keyword>
<organism evidence="1 2">
    <name type="scientific">Branchiostoma lanceolatum</name>
    <name type="common">Common lancelet</name>
    <name type="synonym">Amphioxus lanceolatum</name>
    <dbReference type="NCBI Taxonomy" id="7740"/>
    <lineage>
        <taxon>Eukaryota</taxon>
        <taxon>Metazoa</taxon>
        <taxon>Chordata</taxon>
        <taxon>Cephalochordata</taxon>
        <taxon>Leptocardii</taxon>
        <taxon>Amphioxiformes</taxon>
        <taxon>Branchiostomatidae</taxon>
        <taxon>Branchiostoma</taxon>
    </lineage>
</organism>
<sequence>MESLADDHQKFVLKGKRNLKLAKHYHNAIAPVMFDVPVDQEKGIKGASILMMYQPFDMATGLPLDYMHFTLARVLKTMMDLWLLSTNSREIFYIGGDARKSEKEMGEIIESVLNTYVLTSPGSLDEDDAVVQQAKALLAHLLMHTDLRKCIRFRYGIDGRPQAKNYIIGAVMASITPISSVEEAVERPRKKNIVYFVRWYVQMNDNHGDGIWQAWKRLPSRVRVVEGGRGGCCAACQNDLRGAGAERRQEEWLKGGLDRFAPRRKDFYHHFL</sequence>
<accession>A0A8J9YVP5</accession>
<evidence type="ECO:0000313" key="2">
    <source>
        <dbReference type="Proteomes" id="UP000838412"/>
    </source>
</evidence>
<name>A0A8J9YVP5_BRALA</name>
<dbReference type="AlphaFoldDB" id="A0A8J9YVP5"/>
<reference evidence="1" key="1">
    <citation type="submission" date="2022-01" db="EMBL/GenBank/DDBJ databases">
        <authorList>
            <person name="Braso-Vives M."/>
        </authorList>
    </citation>
    <scope>NUCLEOTIDE SEQUENCE</scope>
</reference>
<dbReference type="Proteomes" id="UP000838412">
    <property type="component" value="Chromosome 12"/>
</dbReference>
<proteinExistence type="predicted"/>
<protein>
    <submittedName>
        <fullName evidence="1">Hypp6866 protein</fullName>
    </submittedName>
</protein>
<dbReference type="EMBL" id="OV696697">
    <property type="protein sequence ID" value="CAH1242592.1"/>
    <property type="molecule type" value="Genomic_DNA"/>
</dbReference>
<evidence type="ECO:0000313" key="1">
    <source>
        <dbReference type="EMBL" id="CAH1242592.1"/>
    </source>
</evidence>